<protein>
    <submittedName>
        <fullName evidence="3">ATP-binding protein</fullName>
    </submittedName>
</protein>
<organism evidence="3 4">
    <name type="scientific">Crassaminicella indica</name>
    <dbReference type="NCBI Taxonomy" id="2855394"/>
    <lineage>
        <taxon>Bacteria</taxon>
        <taxon>Bacillati</taxon>
        <taxon>Bacillota</taxon>
        <taxon>Clostridia</taxon>
        <taxon>Eubacteriales</taxon>
        <taxon>Clostridiaceae</taxon>
        <taxon>Crassaminicella</taxon>
    </lineage>
</organism>
<name>A0ABX8RC92_9CLOT</name>
<dbReference type="Pfam" id="PF13401">
    <property type="entry name" value="AAA_22"/>
    <property type="match status" value="1"/>
</dbReference>
<dbReference type="GO" id="GO:0005524">
    <property type="term" value="F:ATP binding"/>
    <property type="evidence" value="ECO:0007669"/>
    <property type="project" value="UniProtKB-KW"/>
</dbReference>
<evidence type="ECO:0000313" key="4">
    <source>
        <dbReference type="Proteomes" id="UP000886818"/>
    </source>
</evidence>
<evidence type="ECO:0000256" key="1">
    <source>
        <dbReference type="SAM" id="Phobius"/>
    </source>
</evidence>
<gene>
    <name evidence="3" type="ORF">KVH43_02465</name>
</gene>
<keyword evidence="1" id="KW-0472">Membrane</keyword>
<evidence type="ECO:0000313" key="3">
    <source>
        <dbReference type="EMBL" id="QXM06633.1"/>
    </source>
</evidence>
<dbReference type="Proteomes" id="UP000886818">
    <property type="component" value="Chromosome"/>
</dbReference>
<reference evidence="3" key="1">
    <citation type="submission" date="2021-07" db="EMBL/GenBank/DDBJ databases">
        <title>Complete genome sequence of Crassaminicella sp. 143-21, isolated from a deep-sea hydrothermal vent.</title>
        <authorList>
            <person name="Li X."/>
        </authorList>
    </citation>
    <scope>NUCLEOTIDE SEQUENCE</scope>
    <source>
        <strain evidence="3">143-21</strain>
    </source>
</reference>
<proteinExistence type="predicted"/>
<keyword evidence="3" id="KW-0067">ATP-binding</keyword>
<feature type="transmembrane region" description="Helical" evidence="1">
    <location>
        <begin position="272"/>
        <end position="292"/>
    </location>
</feature>
<feature type="domain" description="ORC1/DEAH AAA+ ATPase" evidence="2">
    <location>
        <begin position="142"/>
        <end position="294"/>
    </location>
</feature>
<keyword evidence="4" id="KW-1185">Reference proteome</keyword>
<feature type="transmembrane region" description="Helical" evidence="1">
    <location>
        <begin position="234"/>
        <end position="252"/>
    </location>
</feature>
<dbReference type="EMBL" id="CP078093">
    <property type="protein sequence ID" value="QXM06633.1"/>
    <property type="molecule type" value="Genomic_DNA"/>
</dbReference>
<dbReference type="InterPro" id="IPR049945">
    <property type="entry name" value="AAA_22"/>
</dbReference>
<accession>A0ABX8RC92</accession>
<keyword evidence="3" id="KW-0547">Nucleotide-binding</keyword>
<sequence>MRSLERSKSNPLLKGRIELAEYKEQEIIDYADNPYIEALPAIFTEEKIIDQFTRYPILQENERFKSKNLRFHMIKRLKNFIQPLPDHFSIEGKLSSMIRRGYLARNPLDKSYFERLKILNEVRSEKKEEREQALISNMEHIRSTADSLSIIGISGIGKTTAIERLLLMYPQIIKHEEYKGKLLSRTQLVWLKIDCPYDGSLSTLCKSFFKAIDDLLGTRYLEKYGYLNRITSSMLLHMTSLANIYGIGILVIDEIQHLINAKNDSDEMLNFFVTLTNTVGIPTVLIGTFKALKIFKKDFRQARRAGSEGNIIWDRMSRESDEWDFFIETLWEFQWLREKTELTQEMKDLFYDQCQGITSVAVNLFTLAQERALNTDKEKLTKAIIKKASKEDLHMIQPMIKALRSNNREQMNNYEDIAINLDDISFSHKRDIDLAGKIKEMAKHQEKYFEMKRNNIVENLIVEVCTLGIFDELTEKELGDLVKRTVQKFGVDDDFNVIKAEVIKKAINANEKKKIGKNIRKDVPYEEKDLRKIFKIAKQKKVHAYELLKQKGYIKDPVKEFIKAE</sequence>
<keyword evidence="1" id="KW-0812">Transmembrane</keyword>
<evidence type="ECO:0000259" key="2">
    <source>
        <dbReference type="Pfam" id="PF13401"/>
    </source>
</evidence>
<keyword evidence="1" id="KW-1133">Transmembrane helix</keyword>